<dbReference type="EMBL" id="DS469684">
    <property type="protein sequence ID" value="EDO35906.1"/>
    <property type="molecule type" value="Genomic_DNA"/>
</dbReference>
<keyword evidence="2" id="KW-1185">Reference proteome</keyword>
<dbReference type="HOGENOM" id="CLU_1246655_0_0_1"/>
<dbReference type="Gene3D" id="3.10.10.10">
    <property type="entry name" value="HIV Type 1 Reverse Transcriptase, subunit A, domain 1"/>
    <property type="match status" value="1"/>
</dbReference>
<proteinExistence type="predicted"/>
<gene>
    <name evidence="1" type="ORF">NEMVEDRAFT_v1g245818</name>
</gene>
<name>A7SK74_NEMVE</name>
<dbReference type="AlphaFoldDB" id="A7SK74"/>
<sequence length="222" mass="25045">MVGLADDSDDEKRIFKAGLRVKLQRKEAAKKPTSFQKGRLGASFNRQNSNPIPVIQNRQAGQVGASSSAIKTRGVRPGPFVGKNNSSAFKHASFVNEAIKELISNHCVEEITYKPEIINPLSVSVQSSGKKRLIIDLRHVNKSIYKQHMFIPYLIVLSFDRLYKLYKLYKDQAKMEIVRCGFEIFDGRLRFSNKGLLSPITSINNIGLDYFKKFPPKPKANS</sequence>
<dbReference type="InterPro" id="IPR043502">
    <property type="entry name" value="DNA/RNA_pol_sf"/>
</dbReference>
<evidence type="ECO:0000313" key="1">
    <source>
        <dbReference type="EMBL" id="EDO35906.1"/>
    </source>
</evidence>
<protein>
    <submittedName>
        <fullName evidence="1">Uncharacterized protein</fullName>
    </submittedName>
</protein>
<dbReference type="SUPFAM" id="SSF56672">
    <property type="entry name" value="DNA/RNA polymerases"/>
    <property type="match status" value="1"/>
</dbReference>
<dbReference type="Proteomes" id="UP000001593">
    <property type="component" value="Unassembled WGS sequence"/>
</dbReference>
<accession>A7SK74</accession>
<reference evidence="1 2" key="1">
    <citation type="journal article" date="2007" name="Science">
        <title>Sea anemone genome reveals ancestral eumetazoan gene repertoire and genomic organization.</title>
        <authorList>
            <person name="Putnam N.H."/>
            <person name="Srivastava M."/>
            <person name="Hellsten U."/>
            <person name="Dirks B."/>
            <person name="Chapman J."/>
            <person name="Salamov A."/>
            <person name="Terry A."/>
            <person name="Shapiro H."/>
            <person name="Lindquist E."/>
            <person name="Kapitonov V.V."/>
            <person name="Jurka J."/>
            <person name="Genikhovich G."/>
            <person name="Grigoriev I.V."/>
            <person name="Lucas S.M."/>
            <person name="Steele R.E."/>
            <person name="Finnerty J.R."/>
            <person name="Technau U."/>
            <person name="Martindale M.Q."/>
            <person name="Rokhsar D.S."/>
        </authorList>
    </citation>
    <scope>NUCLEOTIDE SEQUENCE [LARGE SCALE GENOMIC DNA]</scope>
    <source>
        <strain evidence="2">CH2 X CH6</strain>
    </source>
</reference>
<organism evidence="1 2">
    <name type="scientific">Nematostella vectensis</name>
    <name type="common">Starlet sea anemone</name>
    <dbReference type="NCBI Taxonomy" id="45351"/>
    <lineage>
        <taxon>Eukaryota</taxon>
        <taxon>Metazoa</taxon>
        <taxon>Cnidaria</taxon>
        <taxon>Anthozoa</taxon>
        <taxon>Hexacorallia</taxon>
        <taxon>Actiniaria</taxon>
        <taxon>Edwardsiidae</taxon>
        <taxon>Nematostella</taxon>
    </lineage>
</organism>
<dbReference type="InParanoid" id="A7SK74"/>
<evidence type="ECO:0000313" key="2">
    <source>
        <dbReference type="Proteomes" id="UP000001593"/>
    </source>
</evidence>